<dbReference type="InterPro" id="IPR014043">
    <property type="entry name" value="Acyl_transferase_dom"/>
</dbReference>
<dbReference type="Proteomes" id="UP000037288">
    <property type="component" value="Unassembled WGS sequence"/>
</dbReference>
<dbReference type="PROSITE" id="PS52004">
    <property type="entry name" value="KS3_2"/>
    <property type="match status" value="1"/>
</dbReference>
<dbReference type="InterPro" id="IPR018201">
    <property type="entry name" value="Ketoacyl_synth_AS"/>
</dbReference>
<dbReference type="PROSITE" id="PS00012">
    <property type="entry name" value="PHOSPHOPANTETHEINE"/>
    <property type="match status" value="1"/>
</dbReference>
<feature type="domain" description="Carrier" evidence="7">
    <location>
        <begin position="811"/>
        <end position="886"/>
    </location>
</feature>
<dbReference type="InterPro" id="IPR006162">
    <property type="entry name" value="Ppantetheine_attach_site"/>
</dbReference>
<feature type="domain" description="Ketosynthase family 3 (KS3)" evidence="8">
    <location>
        <begin position="1"/>
        <end position="415"/>
    </location>
</feature>
<dbReference type="Pfam" id="PF02801">
    <property type="entry name" value="Ketoacyl-synt_C"/>
    <property type="match status" value="1"/>
</dbReference>
<dbReference type="InterPro" id="IPR032821">
    <property type="entry name" value="PKS_assoc"/>
</dbReference>
<evidence type="ECO:0000256" key="1">
    <source>
        <dbReference type="ARBA" id="ARBA00022450"/>
    </source>
</evidence>
<dbReference type="Gene3D" id="1.10.1200.10">
    <property type="entry name" value="ACP-like"/>
    <property type="match status" value="1"/>
</dbReference>
<dbReference type="PROSITE" id="PS50075">
    <property type="entry name" value="CARRIER"/>
    <property type="match status" value="1"/>
</dbReference>
<keyword evidence="10" id="KW-1185">Reference proteome</keyword>
<dbReference type="PANTHER" id="PTHR43775:SF37">
    <property type="entry name" value="SI:DKEY-61P9.11"/>
    <property type="match status" value="1"/>
</dbReference>
<keyword evidence="5" id="KW-0012">Acyltransferase</keyword>
<dbReference type="InterPro" id="IPR036736">
    <property type="entry name" value="ACP-like_sf"/>
</dbReference>
<dbReference type="InterPro" id="IPR020841">
    <property type="entry name" value="PKS_Beta-ketoAc_synthase_dom"/>
</dbReference>
<feature type="region of interest" description="Disordered" evidence="6">
    <location>
        <begin position="723"/>
        <end position="743"/>
    </location>
</feature>
<dbReference type="CDD" id="cd00833">
    <property type="entry name" value="PKS"/>
    <property type="match status" value="1"/>
</dbReference>
<dbReference type="InterPro" id="IPR050091">
    <property type="entry name" value="PKS_NRPS_Biosynth_Enz"/>
</dbReference>
<keyword evidence="3" id="KW-0808">Transferase</keyword>
<dbReference type="GO" id="GO:0004315">
    <property type="term" value="F:3-oxoacyl-[acyl-carrier-protein] synthase activity"/>
    <property type="evidence" value="ECO:0007669"/>
    <property type="project" value="InterPro"/>
</dbReference>
<proteinExistence type="predicted"/>
<evidence type="ECO:0000256" key="3">
    <source>
        <dbReference type="ARBA" id="ARBA00022679"/>
    </source>
</evidence>
<dbReference type="InterPro" id="IPR014031">
    <property type="entry name" value="Ketoacyl_synth_C"/>
</dbReference>
<protein>
    <submittedName>
        <fullName evidence="9">Uncharacterized protein</fullName>
    </submittedName>
</protein>
<accession>A0A0K9XG43</accession>
<dbReference type="InterPro" id="IPR009081">
    <property type="entry name" value="PP-bd_ACP"/>
</dbReference>
<dbReference type="Gene3D" id="3.40.47.10">
    <property type="match status" value="1"/>
</dbReference>
<reference evidence="10" key="1">
    <citation type="submission" date="2015-07" db="EMBL/GenBank/DDBJ databases">
        <title>Draft genome sequence of Streptomyces sp. CMAA 1322, a bacterium isolated from Caatinga biome, from dry forest semiarid of Brazil.</title>
        <authorList>
            <person name="Santos S.N."/>
            <person name="Gacesa R."/>
            <person name="Taketani R.G."/>
            <person name="Long P.F."/>
            <person name="Melo I.S."/>
        </authorList>
    </citation>
    <scope>NUCLEOTIDE SEQUENCE [LARGE SCALE GENOMIC DNA]</scope>
    <source>
        <strain evidence="10">CMAA 1322</strain>
    </source>
</reference>
<dbReference type="Pfam" id="PF00550">
    <property type="entry name" value="PP-binding"/>
    <property type="match status" value="1"/>
</dbReference>
<dbReference type="GO" id="GO:0031177">
    <property type="term" value="F:phosphopantetheine binding"/>
    <property type="evidence" value="ECO:0007669"/>
    <property type="project" value="InterPro"/>
</dbReference>
<name>A0A0K9XG43_9ACTN</name>
<evidence type="ECO:0000256" key="6">
    <source>
        <dbReference type="SAM" id="MobiDB-lite"/>
    </source>
</evidence>
<organism evidence="9 10">
    <name type="scientific">Streptomyces caatingaensis</name>
    <dbReference type="NCBI Taxonomy" id="1678637"/>
    <lineage>
        <taxon>Bacteria</taxon>
        <taxon>Bacillati</taxon>
        <taxon>Actinomycetota</taxon>
        <taxon>Actinomycetes</taxon>
        <taxon>Kitasatosporales</taxon>
        <taxon>Streptomycetaceae</taxon>
        <taxon>Streptomyces</taxon>
    </lineage>
</organism>
<dbReference type="PANTHER" id="PTHR43775">
    <property type="entry name" value="FATTY ACID SYNTHASE"/>
    <property type="match status" value="1"/>
</dbReference>
<dbReference type="InterPro" id="IPR016039">
    <property type="entry name" value="Thiolase-like"/>
</dbReference>
<evidence type="ECO:0000259" key="7">
    <source>
        <dbReference type="PROSITE" id="PS50075"/>
    </source>
</evidence>
<dbReference type="SMART" id="SM00825">
    <property type="entry name" value="PKS_KS"/>
    <property type="match status" value="1"/>
</dbReference>
<dbReference type="InterPro" id="IPR001227">
    <property type="entry name" value="Ac_transferase_dom_sf"/>
</dbReference>
<dbReference type="GO" id="GO:0004312">
    <property type="term" value="F:fatty acid synthase activity"/>
    <property type="evidence" value="ECO:0007669"/>
    <property type="project" value="TreeGrafter"/>
</dbReference>
<dbReference type="STRING" id="1678637.AC230_11490"/>
<dbReference type="InterPro" id="IPR016035">
    <property type="entry name" value="Acyl_Trfase/lysoPLipase"/>
</dbReference>
<keyword evidence="4" id="KW-0045">Antibiotic biosynthesis</keyword>
<evidence type="ECO:0000256" key="4">
    <source>
        <dbReference type="ARBA" id="ARBA00023194"/>
    </source>
</evidence>
<dbReference type="SMART" id="SM00823">
    <property type="entry name" value="PKS_PP"/>
    <property type="match status" value="1"/>
</dbReference>
<evidence type="ECO:0000259" key="8">
    <source>
        <dbReference type="PROSITE" id="PS52004"/>
    </source>
</evidence>
<dbReference type="Gene3D" id="3.40.366.10">
    <property type="entry name" value="Malonyl-Coenzyme A Acyl Carrier Protein, domain 2"/>
    <property type="match status" value="2"/>
</dbReference>
<dbReference type="AlphaFoldDB" id="A0A0K9XG43"/>
<dbReference type="SMART" id="SM00827">
    <property type="entry name" value="PKS_AT"/>
    <property type="match status" value="1"/>
</dbReference>
<evidence type="ECO:0000313" key="10">
    <source>
        <dbReference type="Proteomes" id="UP000037288"/>
    </source>
</evidence>
<dbReference type="PROSITE" id="PS00606">
    <property type="entry name" value="KS3_1"/>
    <property type="match status" value="1"/>
</dbReference>
<dbReference type="SUPFAM" id="SSF52151">
    <property type="entry name" value="FabD/lysophospholipase-like"/>
    <property type="match status" value="1"/>
</dbReference>
<dbReference type="SUPFAM" id="SSF47336">
    <property type="entry name" value="ACP-like"/>
    <property type="match status" value="1"/>
</dbReference>
<dbReference type="Gene3D" id="3.30.70.3290">
    <property type="match status" value="2"/>
</dbReference>
<evidence type="ECO:0000256" key="2">
    <source>
        <dbReference type="ARBA" id="ARBA00022553"/>
    </source>
</evidence>
<gene>
    <name evidence="9" type="ORF">AC230_11490</name>
</gene>
<dbReference type="Pfam" id="PF16197">
    <property type="entry name" value="KAsynt_C_assoc"/>
    <property type="match status" value="1"/>
</dbReference>
<dbReference type="InterPro" id="IPR014030">
    <property type="entry name" value="Ketoacyl_synth_N"/>
</dbReference>
<sequence>MACRFPGADGPDAFWRNLADGVESVTRFPPEPVPGARADGATATYTPARGLLDRPEWFDAGFFGCSPREARLLSPQHRLFLECAAEALEDAGQDPARPTDVFGVYGGGTTTDYARILHERRAELPSVTDLDILLGTAPDYLVSRTAYKLGLTGPAVTVQTACSTALVAVHLAVQGLLAGDCDVALAGAAAVHVPDKKSQFTHGGILSARGQCRAFDASADGTVGGDGVGIVVLKRLADAEADGDHVLAVLRGTAVNNDGGARVGYTAPGTDGQAAVVREAQLVAGVDAGTIGYVEAHGTATPLGDPIELTALTRAFRQDTDRTGFCWIGSVKTNIGHTDAAAGAAGLIKAVLALRHRRIPPSLHFTEPNPQFDFAASPFRVATRLVPWEAPDGPRRAAVSAFGIGGTNAHAVLEEAPPRPPSPRPAAPEQLLVLSAASPRALDAAVHRLADRLASAAPDTELADVAWTLQTGRREHPYRAVAVARGAADAVRVLTGPAGGRPAVPAAPAVEGRPTAFLFSGAPGRRPDPARCAAEPAYRQAVEECCAAAGLSAADRDAVLHGRPAAGSGPVAVAAFAREYATAMTWIRWGVRPDAVLCSGPGTPAAMAVAKVLPLADALRLALGHARAGETAGDDPAAWAALVARTALRPPRVPVFSPASGRRLTAEEAADPGQWARAAARPDPALVRRALAELLADPHRVLLEVSPDRALLAAARTLPQEPAAGHLLLPEGDGDGEDDGGQGHAAALAVLGRLWAGGAAVRWKHVHGGERRSLTPLPTYPFQRERFLVEPAAPAAPAATEPTGPAEEAPHARKDVLTTLLRLYAELLGLPDVGPDDDFFDLGGDSLVAARLAERVRELYPVDIDGLTVYEAGAPAELAAAVEELMAV</sequence>
<comment type="caution">
    <text evidence="9">The sequence shown here is derived from an EMBL/GenBank/DDBJ whole genome shotgun (WGS) entry which is preliminary data.</text>
</comment>
<dbReference type="SUPFAM" id="SSF53901">
    <property type="entry name" value="Thiolase-like"/>
    <property type="match status" value="1"/>
</dbReference>
<dbReference type="InterPro" id="IPR020806">
    <property type="entry name" value="PKS_PP-bd"/>
</dbReference>
<keyword evidence="1" id="KW-0596">Phosphopantetheine</keyword>
<dbReference type="EMBL" id="LFXA01000007">
    <property type="protein sequence ID" value="KNB52384.1"/>
    <property type="molecule type" value="Genomic_DNA"/>
</dbReference>
<dbReference type="GO" id="GO:0017000">
    <property type="term" value="P:antibiotic biosynthetic process"/>
    <property type="evidence" value="ECO:0007669"/>
    <property type="project" value="UniProtKB-KW"/>
</dbReference>
<keyword evidence="2" id="KW-0597">Phosphoprotein</keyword>
<dbReference type="GO" id="GO:0006633">
    <property type="term" value="P:fatty acid biosynthetic process"/>
    <property type="evidence" value="ECO:0007669"/>
    <property type="project" value="InterPro"/>
</dbReference>
<evidence type="ECO:0000313" key="9">
    <source>
        <dbReference type="EMBL" id="KNB52384.1"/>
    </source>
</evidence>
<evidence type="ECO:0000256" key="5">
    <source>
        <dbReference type="ARBA" id="ARBA00023315"/>
    </source>
</evidence>
<dbReference type="PATRIC" id="fig|1678637.3.peg.2482"/>
<dbReference type="Pfam" id="PF00109">
    <property type="entry name" value="ketoacyl-synt"/>
    <property type="match status" value="1"/>
</dbReference>